<feature type="chain" id="PRO_5005189839" evidence="3">
    <location>
        <begin position="25"/>
        <end position="611"/>
    </location>
</feature>
<feature type="transmembrane region" description="Helical" evidence="2">
    <location>
        <begin position="469"/>
        <end position="496"/>
    </location>
</feature>
<evidence type="ECO:0000256" key="2">
    <source>
        <dbReference type="SAM" id="Phobius"/>
    </source>
</evidence>
<feature type="compositionally biased region" description="Basic and acidic residues" evidence="1">
    <location>
        <begin position="533"/>
        <end position="579"/>
    </location>
</feature>
<proteinExistence type="predicted"/>
<feature type="region of interest" description="Disordered" evidence="1">
    <location>
        <begin position="592"/>
        <end position="611"/>
    </location>
</feature>
<feature type="region of interest" description="Disordered" evidence="1">
    <location>
        <begin position="506"/>
        <end position="580"/>
    </location>
</feature>
<feature type="region of interest" description="Disordered" evidence="1">
    <location>
        <begin position="336"/>
        <end position="363"/>
    </location>
</feature>
<sequence>MPRLQTFCLFFFFLALQHVSLVHASAKSAVGTSSLRPFLASNGQLVIEAESADSTGTLWGLHGSSETPGSFQSTGFLRWDGKTQWNTPAVGTLTYPFVTDEPGEYTVKGRVSRESDPNTTEENDHWLRILDSSGKPLRPLDQNGRCPTRTGQTNCVEADGWLKFYYSGVPVNEWRVHGKNVDHNAIDIKYNINAGQLYTIEISGRSQGLKLDRFGLSNKGGFTDLLNDTPESARSATTPSPPTAAPPNPPPPPPSGEPDSSTGESQQSESSTPAPTTSTTTRAAGGLPIFEGDVQFGEGGKVELSDDLKERGGMLEEDKQRREFIKELAQMILEQQEQQNEGQEGEEGEEKNPGAPSLPVSQLPFPDQVKERITGVVIYQAGSEVVIEEGSVDETKGIYCPLANPNDFLVIIRGGLRLELIRGEDEGVSVRFEGLTKAENVQPGESLPVGGGMKLFVGSATILFGPPELAWWAVLVIVFCCVATAVIAGVVLWLLYRRWRHRRAKTTDSEVETDKKRHAVDDLESGWEEDGIPDERLQEDPDGVEKDAPAKNKKHEQDPGENVRSEQDTDATPHAHDDPWGWFSVFSRVWEPKKETKPESAQHANSNSQKA</sequence>
<feature type="compositionally biased region" description="Basic and acidic residues" evidence="1">
    <location>
        <begin position="300"/>
        <end position="316"/>
    </location>
</feature>
<keyword evidence="2" id="KW-0472">Membrane</keyword>
<keyword evidence="2" id="KW-1133">Transmembrane helix</keyword>
<evidence type="ECO:0000256" key="3">
    <source>
        <dbReference type="SAM" id="SignalP"/>
    </source>
</evidence>
<keyword evidence="3" id="KW-0732">Signal</keyword>
<accession>A0A0G4GD24</accession>
<name>A0A0G4GD24_9ALVE</name>
<feature type="compositionally biased region" description="Acidic residues" evidence="1">
    <location>
        <begin position="522"/>
        <end position="532"/>
    </location>
</feature>
<dbReference type="VEuPathDB" id="CryptoDB:Cvel_21358"/>
<feature type="compositionally biased region" description="Low complexity" evidence="1">
    <location>
        <begin position="257"/>
        <end position="281"/>
    </location>
</feature>
<feature type="signal peptide" evidence="3">
    <location>
        <begin position="1"/>
        <end position="24"/>
    </location>
</feature>
<protein>
    <submittedName>
        <fullName evidence="4">Uncharacterized protein</fullName>
    </submittedName>
</protein>
<feature type="compositionally biased region" description="Basic and acidic residues" evidence="1">
    <location>
        <begin position="506"/>
        <end position="521"/>
    </location>
</feature>
<reference evidence="4" key="1">
    <citation type="submission" date="2014-11" db="EMBL/GenBank/DDBJ databases">
        <authorList>
            <person name="Otto D Thomas"/>
            <person name="Naeem Raeece"/>
        </authorList>
    </citation>
    <scope>NUCLEOTIDE SEQUENCE</scope>
</reference>
<dbReference type="AlphaFoldDB" id="A0A0G4GD24"/>
<feature type="compositionally biased region" description="Pro residues" evidence="1">
    <location>
        <begin position="239"/>
        <end position="256"/>
    </location>
</feature>
<gene>
    <name evidence="4" type="ORF">Cvel_21358</name>
</gene>
<keyword evidence="2" id="KW-0812">Transmembrane</keyword>
<feature type="compositionally biased region" description="Low complexity" evidence="1">
    <location>
        <begin position="229"/>
        <end position="238"/>
    </location>
</feature>
<feature type="region of interest" description="Disordered" evidence="1">
    <location>
        <begin position="222"/>
        <end position="316"/>
    </location>
</feature>
<evidence type="ECO:0000313" key="4">
    <source>
        <dbReference type="EMBL" id="CEM27158.1"/>
    </source>
</evidence>
<feature type="compositionally biased region" description="Polar residues" evidence="1">
    <location>
        <begin position="602"/>
        <end position="611"/>
    </location>
</feature>
<organism evidence="4">
    <name type="scientific">Chromera velia CCMP2878</name>
    <dbReference type="NCBI Taxonomy" id="1169474"/>
    <lineage>
        <taxon>Eukaryota</taxon>
        <taxon>Sar</taxon>
        <taxon>Alveolata</taxon>
        <taxon>Colpodellida</taxon>
        <taxon>Chromeraceae</taxon>
        <taxon>Chromera</taxon>
    </lineage>
</organism>
<evidence type="ECO:0000256" key="1">
    <source>
        <dbReference type="SAM" id="MobiDB-lite"/>
    </source>
</evidence>
<dbReference type="EMBL" id="CDMZ01001099">
    <property type="protein sequence ID" value="CEM27158.1"/>
    <property type="molecule type" value="Genomic_DNA"/>
</dbReference>